<evidence type="ECO:0000256" key="2">
    <source>
        <dbReference type="ARBA" id="ARBA00023002"/>
    </source>
</evidence>
<dbReference type="SUPFAM" id="SSF51735">
    <property type="entry name" value="NAD(P)-binding Rossmann-fold domains"/>
    <property type="match status" value="1"/>
</dbReference>
<dbReference type="InterPro" id="IPR036291">
    <property type="entry name" value="NAD(P)-bd_dom_sf"/>
</dbReference>
<dbReference type="GO" id="GO:0016616">
    <property type="term" value="F:oxidoreductase activity, acting on the CH-OH group of donors, NAD or NADP as acceptor"/>
    <property type="evidence" value="ECO:0007669"/>
    <property type="project" value="InterPro"/>
</dbReference>
<dbReference type="EMBL" id="LBSV01000021">
    <property type="protein sequence ID" value="KKQ23950.1"/>
    <property type="molecule type" value="Genomic_DNA"/>
</dbReference>
<evidence type="ECO:0000256" key="1">
    <source>
        <dbReference type="ARBA" id="ARBA00005854"/>
    </source>
</evidence>
<evidence type="ECO:0000259" key="6">
    <source>
        <dbReference type="Pfam" id="PF02826"/>
    </source>
</evidence>
<dbReference type="InterPro" id="IPR029753">
    <property type="entry name" value="D-isomer_DH_CS"/>
</dbReference>
<comment type="similarity">
    <text evidence="1 4">Belongs to the D-isomer specific 2-hydroxyacid dehydrogenase family.</text>
</comment>
<name>A0A0G0GD15_9BACT</name>
<dbReference type="InterPro" id="IPR006140">
    <property type="entry name" value="D-isomer_DH_NAD-bd"/>
</dbReference>
<evidence type="ECO:0000256" key="4">
    <source>
        <dbReference type="RuleBase" id="RU003719"/>
    </source>
</evidence>
<organism evidence="7 8">
    <name type="scientific">Candidatus Roizmanbacteria bacterium GW2011_GWC2_37_13</name>
    <dbReference type="NCBI Taxonomy" id="1618486"/>
    <lineage>
        <taxon>Bacteria</taxon>
        <taxon>Candidatus Roizmaniibacteriota</taxon>
    </lineage>
</organism>
<accession>A0A0G0GD15</accession>
<reference evidence="7 8" key="1">
    <citation type="journal article" date="2015" name="Nature">
        <title>rRNA introns, odd ribosomes, and small enigmatic genomes across a large radiation of phyla.</title>
        <authorList>
            <person name="Brown C.T."/>
            <person name="Hug L.A."/>
            <person name="Thomas B.C."/>
            <person name="Sharon I."/>
            <person name="Castelle C.J."/>
            <person name="Singh A."/>
            <person name="Wilkins M.J."/>
            <person name="Williams K.H."/>
            <person name="Banfield J.F."/>
        </authorList>
    </citation>
    <scope>NUCLEOTIDE SEQUENCE [LARGE SCALE GENOMIC DNA]</scope>
</reference>
<gene>
    <name evidence="7" type="ORF">US40_C0021G0004</name>
</gene>
<dbReference type="PANTHER" id="PTHR43761">
    <property type="entry name" value="D-ISOMER SPECIFIC 2-HYDROXYACID DEHYDROGENASE FAMILY PROTEIN (AFU_ORTHOLOGUE AFUA_1G13630)"/>
    <property type="match status" value="1"/>
</dbReference>
<dbReference type="InterPro" id="IPR006139">
    <property type="entry name" value="D-isomer_2_OHA_DH_cat_dom"/>
</dbReference>
<feature type="domain" description="D-isomer specific 2-hydroxyacid dehydrogenase catalytic" evidence="5">
    <location>
        <begin position="19"/>
        <end position="314"/>
    </location>
</feature>
<dbReference type="SUPFAM" id="SSF52283">
    <property type="entry name" value="Formate/glycerate dehydrogenase catalytic domain-like"/>
    <property type="match status" value="1"/>
</dbReference>
<dbReference type="AlphaFoldDB" id="A0A0G0GD15"/>
<dbReference type="PATRIC" id="fig|1618486.3.peg.1046"/>
<dbReference type="Gene3D" id="3.40.50.720">
    <property type="entry name" value="NAD(P)-binding Rossmann-like Domain"/>
    <property type="match status" value="2"/>
</dbReference>
<evidence type="ECO:0000259" key="5">
    <source>
        <dbReference type="Pfam" id="PF00389"/>
    </source>
</evidence>
<sequence>MKIVILQPLAIDKSQLDVFIKTLSDKGHELTSFDTLPKDKKEAIERAKNAEILMLVNYPFDKESIKSCPNIKMISVAFTGFDHVDTEECKKRNIVVCNAAGYATNSVAELTFGLIISLLRNIPKCNEVIRVGGTRQGLIGNDLYGKTLGIVGTGTIGLRVAEIGKAFGCKLLGYSHSERKEATQLGLKYTDLKTLLSGSDIITVHSPLNSETKDLISWDEFKLVKSTVFVIQTSRGGTINKEAFTDALNTKKIAGGGIDVFVQEPPVSLDNQLLKTTNSVMSPHVAFATKEALVRRAEIAFNNVSGWINGKVQNKVC</sequence>
<keyword evidence="3" id="KW-0520">NAD</keyword>
<dbReference type="Pfam" id="PF00389">
    <property type="entry name" value="2-Hacid_dh"/>
    <property type="match status" value="1"/>
</dbReference>
<dbReference type="GO" id="GO:0051287">
    <property type="term" value="F:NAD binding"/>
    <property type="evidence" value="ECO:0007669"/>
    <property type="project" value="InterPro"/>
</dbReference>
<comment type="caution">
    <text evidence="7">The sequence shown here is derived from an EMBL/GenBank/DDBJ whole genome shotgun (WGS) entry which is preliminary data.</text>
</comment>
<feature type="domain" description="D-isomer specific 2-hydroxyacid dehydrogenase NAD-binding" evidence="6">
    <location>
        <begin position="112"/>
        <end position="286"/>
    </location>
</feature>
<proteinExistence type="inferred from homology"/>
<dbReference type="PROSITE" id="PS00670">
    <property type="entry name" value="D_2_HYDROXYACID_DH_2"/>
    <property type="match status" value="1"/>
</dbReference>
<dbReference type="Pfam" id="PF02826">
    <property type="entry name" value="2-Hacid_dh_C"/>
    <property type="match status" value="1"/>
</dbReference>
<evidence type="ECO:0000256" key="3">
    <source>
        <dbReference type="ARBA" id="ARBA00023027"/>
    </source>
</evidence>
<dbReference type="PANTHER" id="PTHR43761:SF1">
    <property type="entry name" value="D-ISOMER SPECIFIC 2-HYDROXYACID DEHYDROGENASE CATALYTIC DOMAIN-CONTAINING PROTEIN-RELATED"/>
    <property type="match status" value="1"/>
</dbReference>
<evidence type="ECO:0000313" key="7">
    <source>
        <dbReference type="EMBL" id="KKQ23950.1"/>
    </source>
</evidence>
<evidence type="ECO:0000313" key="8">
    <source>
        <dbReference type="Proteomes" id="UP000034917"/>
    </source>
</evidence>
<protein>
    <submittedName>
        <fullName evidence="7">Lactate dehydrogenase-like protein dehydrogenase</fullName>
    </submittedName>
</protein>
<keyword evidence="2 4" id="KW-0560">Oxidoreductase</keyword>
<dbReference type="InterPro" id="IPR050418">
    <property type="entry name" value="D-iso_2-hydroxyacid_DH_PdxB"/>
</dbReference>
<dbReference type="Proteomes" id="UP000034917">
    <property type="component" value="Unassembled WGS sequence"/>
</dbReference>